<dbReference type="OrthoDB" id="40579at2759"/>
<dbReference type="Gene3D" id="3.40.50.1000">
    <property type="entry name" value="HAD superfamily/HAD-like"/>
    <property type="match status" value="1"/>
</dbReference>
<dbReference type="SUPFAM" id="SSF56784">
    <property type="entry name" value="HAD-like"/>
    <property type="match status" value="1"/>
</dbReference>
<dbReference type="PANTHER" id="PTHR43316:SF3">
    <property type="entry name" value="HALOACID DEHALOGENASE, TYPE II (AFU_ORTHOLOGUE AFUA_2G07750)-RELATED"/>
    <property type="match status" value="1"/>
</dbReference>
<dbReference type="InterPro" id="IPR036412">
    <property type="entry name" value="HAD-like_sf"/>
</dbReference>
<dbReference type="InterPro" id="IPR023214">
    <property type="entry name" value="HAD_sf"/>
</dbReference>
<proteinExistence type="inferred from homology"/>
<name>A0A6G1I2K5_9PEZI</name>
<keyword evidence="4" id="KW-1185">Reference proteome</keyword>
<dbReference type="SFLD" id="SFLDS00003">
    <property type="entry name" value="Haloacid_Dehalogenase"/>
    <property type="match status" value="1"/>
</dbReference>
<dbReference type="AlphaFoldDB" id="A0A6G1I2K5"/>
<evidence type="ECO:0000313" key="3">
    <source>
        <dbReference type="EMBL" id="KAF2402297.1"/>
    </source>
</evidence>
<dbReference type="InterPro" id="IPR006328">
    <property type="entry name" value="2-HAD"/>
</dbReference>
<dbReference type="SFLD" id="SFLDG01129">
    <property type="entry name" value="C1.5:_HAD__Beta-PGM__Phosphata"/>
    <property type="match status" value="1"/>
</dbReference>
<evidence type="ECO:0000256" key="2">
    <source>
        <dbReference type="ARBA" id="ARBA00022801"/>
    </source>
</evidence>
<accession>A0A6G1I2K5</accession>
<dbReference type="GO" id="GO:0016791">
    <property type="term" value="F:phosphatase activity"/>
    <property type="evidence" value="ECO:0007669"/>
    <property type="project" value="UniProtKB-ARBA"/>
</dbReference>
<dbReference type="NCBIfam" id="TIGR01493">
    <property type="entry name" value="HAD-SF-IA-v2"/>
    <property type="match status" value="1"/>
</dbReference>
<evidence type="ECO:0000256" key="1">
    <source>
        <dbReference type="ARBA" id="ARBA00008106"/>
    </source>
</evidence>
<dbReference type="PRINTS" id="PR00413">
    <property type="entry name" value="HADHALOGNASE"/>
</dbReference>
<dbReference type="Proteomes" id="UP000799640">
    <property type="component" value="Unassembled WGS sequence"/>
</dbReference>
<reference evidence="3" key="1">
    <citation type="journal article" date="2020" name="Stud. Mycol.">
        <title>101 Dothideomycetes genomes: a test case for predicting lifestyles and emergence of pathogens.</title>
        <authorList>
            <person name="Haridas S."/>
            <person name="Albert R."/>
            <person name="Binder M."/>
            <person name="Bloem J."/>
            <person name="Labutti K."/>
            <person name="Salamov A."/>
            <person name="Andreopoulos B."/>
            <person name="Baker S."/>
            <person name="Barry K."/>
            <person name="Bills G."/>
            <person name="Bluhm B."/>
            <person name="Cannon C."/>
            <person name="Castanera R."/>
            <person name="Culley D."/>
            <person name="Daum C."/>
            <person name="Ezra D."/>
            <person name="Gonzalez J."/>
            <person name="Henrissat B."/>
            <person name="Kuo A."/>
            <person name="Liang C."/>
            <person name="Lipzen A."/>
            <person name="Lutzoni F."/>
            <person name="Magnuson J."/>
            <person name="Mondo S."/>
            <person name="Nolan M."/>
            <person name="Ohm R."/>
            <person name="Pangilinan J."/>
            <person name="Park H.-J."/>
            <person name="Ramirez L."/>
            <person name="Alfaro M."/>
            <person name="Sun H."/>
            <person name="Tritt A."/>
            <person name="Yoshinaga Y."/>
            <person name="Zwiers L.-H."/>
            <person name="Turgeon B."/>
            <person name="Goodwin S."/>
            <person name="Spatafora J."/>
            <person name="Crous P."/>
            <person name="Grigoriev I."/>
        </authorList>
    </citation>
    <scope>NUCLEOTIDE SEQUENCE</scope>
    <source>
        <strain evidence="3">CBS 262.69</strain>
    </source>
</reference>
<comment type="similarity">
    <text evidence="1">Belongs to the HAD-like hydrolase superfamily. S-2-haloalkanoic acid dehalogenase family.</text>
</comment>
<gene>
    <name evidence="3" type="ORF">EJ06DRAFT_528405</name>
</gene>
<sequence>MSFTDPPARALLFDVFGTCVDWRSTVTNGLADACHVALNSPTSSIPSAVRLRATGLTSEDWGKLAQEWRNTYKQFTKALASDSSIPWKSVDHHHLDALGELLTAWQLEGLWTPEEVHDLSLIWHRLNPWPDSSAGIAALCTKFQTCTLSNGNLSLLQDLKKHANLDFTHVFSAELFNSYKPSPAVYLGAAEKLGCAPAECVMVAAHLADLKAAKACGFRTVYVERPLEEDWDAHGVRDAHLQGFVDVWVSVDEDGFVAVARKLGIDVNAG</sequence>
<protein>
    <submittedName>
        <fullName evidence="3">Haloacid dehalogenase</fullName>
    </submittedName>
</protein>
<keyword evidence="2" id="KW-0378">Hydrolase</keyword>
<dbReference type="GO" id="GO:0019120">
    <property type="term" value="F:hydrolase activity, acting on acid halide bonds, in C-halide compounds"/>
    <property type="evidence" value="ECO:0007669"/>
    <property type="project" value="InterPro"/>
</dbReference>
<dbReference type="InterPro" id="IPR051540">
    <property type="entry name" value="S-2-haloacid_dehalogenase"/>
</dbReference>
<evidence type="ECO:0000313" key="4">
    <source>
        <dbReference type="Proteomes" id="UP000799640"/>
    </source>
</evidence>
<dbReference type="PANTHER" id="PTHR43316">
    <property type="entry name" value="HYDROLASE, HALOACID DELAHOGENASE-RELATED"/>
    <property type="match status" value="1"/>
</dbReference>
<dbReference type="InterPro" id="IPR006439">
    <property type="entry name" value="HAD-SF_hydro_IA"/>
</dbReference>
<dbReference type="NCBIfam" id="TIGR01428">
    <property type="entry name" value="HAD_type_II"/>
    <property type="match status" value="1"/>
</dbReference>
<dbReference type="Gene3D" id="1.10.150.240">
    <property type="entry name" value="Putative phosphatase, domain 2"/>
    <property type="match status" value="1"/>
</dbReference>
<dbReference type="InterPro" id="IPR023198">
    <property type="entry name" value="PGP-like_dom2"/>
</dbReference>
<dbReference type="Pfam" id="PF00702">
    <property type="entry name" value="Hydrolase"/>
    <property type="match status" value="1"/>
</dbReference>
<organism evidence="3 4">
    <name type="scientific">Trichodelitschia bisporula</name>
    <dbReference type="NCBI Taxonomy" id="703511"/>
    <lineage>
        <taxon>Eukaryota</taxon>
        <taxon>Fungi</taxon>
        <taxon>Dikarya</taxon>
        <taxon>Ascomycota</taxon>
        <taxon>Pezizomycotina</taxon>
        <taxon>Dothideomycetes</taxon>
        <taxon>Dothideomycetes incertae sedis</taxon>
        <taxon>Phaeotrichales</taxon>
        <taxon>Phaeotrichaceae</taxon>
        <taxon>Trichodelitschia</taxon>
    </lineage>
</organism>
<dbReference type="EMBL" id="ML996691">
    <property type="protein sequence ID" value="KAF2402297.1"/>
    <property type="molecule type" value="Genomic_DNA"/>
</dbReference>